<keyword evidence="6 7" id="KW-0472">Membrane</keyword>
<dbReference type="PROSITE" id="PS50893">
    <property type="entry name" value="ABC_TRANSPORTER_2"/>
    <property type="match status" value="1"/>
</dbReference>
<dbReference type="Pfam" id="PF00005">
    <property type="entry name" value="ABC_tran"/>
    <property type="match status" value="1"/>
</dbReference>
<dbReference type="SUPFAM" id="SSF90123">
    <property type="entry name" value="ABC transporter transmembrane region"/>
    <property type="match status" value="1"/>
</dbReference>
<feature type="transmembrane region" description="Helical" evidence="7">
    <location>
        <begin position="172"/>
        <end position="197"/>
    </location>
</feature>
<feature type="transmembrane region" description="Helical" evidence="7">
    <location>
        <begin position="82"/>
        <end position="102"/>
    </location>
</feature>
<evidence type="ECO:0000259" key="9">
    <source>
        <dbReference type="PROSITE" id="PS50929"/>
    </source>
</evidence>
<dbReference type="InterPro" id="IPR036640">
    <property type="entry name" value="ABC1_TM_sf"/>
</dbReference>
<dbReference type="InterPro" id="IPR011527">
    <property type="entry name" value="ABC1_TM_dom"/>
</dbReference>
<accession>A0ABR2LAH2</accession>
<dbReference type="CDD" id="cd03249">
    <property type="entry name" value="ABC_MTABC3_MDL1_MDL2"/>
    <property type="match status" value="1"/>
</dbReference>
<evidence type="ECO:0000313" key="10">
    <source>
        <dbReference type="EMBL" id="KAK8900237.1"/>
    </source>
</evidence>
<evidence type="ECO:0000256" key="5">
    <source>
        <dbReference type="ARBA" id="ARBA00022989"/>
    </source>
</evidence>
<evidence type="ECO:0000256" key="3">
    <source>
        <dbReference type="ARBA" id="ARBA00022741"/>
    </source>
</evidence>
<reference evidence="10 11" key="1">
    <citation type="submission" date="2024-04" db="EMBL/GenBank/DDBJ databases">
        <title>Tritrichomonas musculus Genome.</title>
        <authorList>
            <person name="Alves-Ferreira E."/>
            <person name="Grigg M."/>
            <person name="Lorenzi H."/>
            <person name="Galac M."/>
        </authorList>
    </citation>
    <scope>NUCLEOTIDE SEQUENCE [LARGE SCALE GENOMIC DNA]</scope>
    <source>
        <strain evidence="10 11">EAF2021</strain>
    </source>
</reference>
<sequence>MRNFTPRVFQTHGSNDEVEIEMTGWEWVRLFRLMKNKWLYFLCLFTTCFSFSAPYILSYIQGKLATALIETEYDSSDEFLDSINRITNLLSFSVICLFLMNLTSSLSDSFRSPQFLREIRTAVFKAFLDQELGYFDTMQTGVVLSRLQDDAMNSFDAYTLKLISFVRMIVQWALGLIVCLSINVKITIIIMLCLPFYALAQFLGNKGIERIWREYSESNEAVGAKAEEILTSFRTVKSFDAEMREYKNYKEKLKAVHDVEVRASRIHGTKEGASQAVIWCMSAFILYYTGNLAAKGQIEPGAIVNLMYMINAWSFSFAGIFSTITQFQQANVSAAKLTQILERQSSVPLHVGEKIDHQLVGKIEFQNVTFFYPGRDEPALNGLSFTINPGETVAIVGESGCGKSTTLLLLQRFYDPQSGCVMIDGQNIRNIEPISLRYQIAIVPQNPVMFSMTVKDNIRYGKPEASRDEVIRASEIANAHSFVVQLANGYKTLVEQNSLSGGQKQRLCIARAVMMAAPILLLDEATAALDTESERLVQEAMQNYRKGKTAILVAHRLATVRNADRILVMDKGKIVEMGTHDELIQKSGYYAHLVQHQLQ</sequence>
<keyword evidence="5 7" id="KW-1133">Transmembrane helix</keyword>
<dbReference type="PROSITE" id="PS00211">
    <property type="entry name" value="ABC_TRANSPORTER_1"/>
    <property type="match status" value="1"/>
</dbReference>
<keyword evidence="11" id="KW-1185">Reference proteome</keyword>
<dbReference type="InterPro" id="IPR017871">
    <property type="entry name" value="ABC_transporter-like_CS"/>
</dbReference>
<evidence type="ECO:0000259" key="8">
    <source>
        <dbReference type="PROSITE" id="PS50893"/>
    </source>
</evidence>
<dbReference type="Gene3D" id="3.40.50.300">
    <property type="entry name" value="P-loop containing nucleotide triphosphate hydrolases"/>
    <property type="match status" value="1"/>
</dbReference>
<dbReference type="SUPFAM" id="SSF52540">
    <property type="entry name" value="P-loop containing nucleoside triphosphate hydrolases"/>
    <property type="match status" value="1"/>
</dbReference>
<evidence type="ECO:0000256" key="7">
    <source>
        <dbReference type="SAM" id="Phobius"/>
    </source>
</evidence>
<dbReference type="Proteomes" id="UP001470230">
    <property type="component" value="Unassembled WGS sequence"/>
</dbReference>
<comment type="subcellular location">
    <subcellularLocation>
        <location evidence="1">Membrane</location>
        <topology evidence="1">Multi-pass membrane protein</topology>
    </subcellularLocation>
</comment>
<dbReference type="EMBL" id="JAPFFF010000001">
    <property type="protein sequence ID" value="KAK8900237.1"/>
    <property type="molecule type" value="Genomic_DNA"/>
</dbReference>
<proteinExistence type="predicted"/>
<dbReference type="InterPro" id="IPR027417">
    <property type="entry name" value="P-loop_NTPase"/>
</dbReference>
<gene>
    <name evidence="10" type="ORF">M9Y10_002560</name>
</gene>
<comment type="caution">
    <text evidence="10">The sequence shown here is derived from an EMBL/GenBank/DDBJ whole genome shotgun (WGS) entry which is preliminary data.</text>
</comment>
<dbReference type="PANTHER" id="PTHR43394">
    <property type="entry name" value="ATP-DEPENDENT PERMEASE MDL1, MITOCHONDRIAL"/>
    <property type="match status" value="1"/>
</dbReference>
<evidence type="ECO:0008006" key="12">
    <source>
        <dbReference type="Google" id="ProtNLM"/>
    </source>
</evidence>
<evidence type="ECO:0000256" key="6">
    <source>
        <dbReference type="ARBA" id="ARBA00023136"/>
    </source>
</evidence>
<feature type="domain" description="ABC transporter" evidence="8">
    <location>
        <begin position="363"/>
        <end position="596"/>
    </location>
</feature>
<dbReference type="Pfam" id="PF00664">
    <property type="entry name" value="ABC_membrane"/>
    <property type="match status" value="1"/>
</dbReference>
<dbReference type="PROSITE" id="PS50929">
    <property type="entry name" value="ABC_TM1F"/>
    <property type="match status" value="1"/>
</dbReference>
<protein>
    <recommendedName>
        <fullName evidence="12">ABC transporter family protein</fullName>
    </recommendedName>
</protein>
<evidence type="ECO:0000256" key="2">
    <source>
        <dbReference type="ARBA" id="ARBA00022692"/>
    </source>
</evidence>
<evidence type="ECO:0000256" key="4">
    <source>
        <dbReference type="ARBA" id="ARBA00022840"/>
    </source>
</evidence>
<keyword evidence="4" id="KW-0067">ATP-binding</keyword>
<evidence type="ECO:0000313" key="11">
    <source>
        <dbReference type="Proteomes" id="UP001470230"/>
    </source>
</evidence>
<dbReference type="InterPro" id="IPR003439">
    <property type="entry name" value="ABC_transporter-like_ATP-bd"/>
</dbReference>
<organism evidence="10 11">
    <name type="scientific">Tritrichomonas musculus</name>
    <dbReference type="NCBI Taxonomy" id="1915356"/>
    <lineage>
        <taxon>Eukaryota</taxon>
        <taxon>Metamonada</taxon>
        <taxon>Parabasalia</taxon>
        <taxon>Tritrichomonadida</taxon>
        <taxon>Tritrichomonadidae</taxon>
        <taxon>Tritrichomonas</taxon>
    </lineage>
</organism>
<keyword evidence="3" id="KW-0547">Nucleotide-binding</keyword>
<feature type="domain" description="ABC transmembrane type-1" evidence="9">
    <location>
        <begin position="41"/>
        <end position="329"/>
    </location>
</feature>
<keyword evidence="2 7" id="KW-0812">Transmembrane</keyword>
<dbReference type="SMART" id="SM00382">
    <property type="entry name" value="AAA"/>
    <property type="match status" value="1"/>
</dbReference>
<dbReference type="InterPro" id="IPR003593">
    <property type="entry name" value="AAA+_ATPase"/>
</dbReference>
<dbReference type="PANTHER" id="PTHR43394:SF1">
    <property type="entry name" value="ATP-BINDING CASSETTE SUB-FAMILY B MEMBER 10, MITOCHONDRIAL"/>
    <property type="match status" value="1"/>
</dbReference>
<dbReference type="InterPro" id="IPR039421">
    <property type="entry name" value="Type_1_exporter"/>
</dbReference>
<name>A0ABR2LAH2_9EUKA</name>
<dbReference type="Gene3D" id="1.20.1560.10">
    <property type="entry name" value="ABC transporter type 1, transmembrane domain"/>
    <property type="match status" value="1"/>
</dbReference>
<feature type="transmembrane region" description="Helical" evidence="7">
    <location>
        <begin position="38"/>
        <end position="62"/>
    </location>
</feature>
<evidence type="ECO:0000256" key="1">
    <source>
        <dbReference type="ARBA" id="ARBA00004141"/>
    </source>
</evidence>